<accession>A0A445CCI4</accession>
<dbReference type="InterPro" id="IPR025558">
    <property type="entry name" value="DUF4283"/>
</dbReference>
<feature type="domain" description="DUF4283" evidence="1">
    <location>
        <begin position="77"/>
        <end position="148"/>
    </location>
</feature>
<evidence type="ECO:0000259" key="1">
    <source>
        <dbReference type="Pfam" id="PF14111"/>
    </source>
</evidence>
<dbReference type="Pfam" id="PF14111">
    <property type="entry name" value="DUF4283"/>
    <property type="match status" value="1"/>
</dbReference>
<keyword evidence="3" id="KW-1185">Reference proteome</keyword>
<dbReference type="AlphaFoldDB" id="A0A445CCI4"/>
<comment type="caution">
    <text evidence="2">The sequence shown here is derived from an EMBL/GenBank/DDBJ whole genome shotgun (WGS) entry which is preliminary data.</text>
</comment>
<proteinExistence type="predicted"/>
<protein>
    <recommendedName>
        <fullName evidence="1">DUF4283 domain-containing protein</fullName>
    </recommendedName>
</protein>
<evidence type="ECO:0000313" key="3">
    <source>
        <dbReference type="Proteomes" id="UP000289738"/>
    </source>
</evidence>
<gene>
    <name evidence="2" type="ORF">Ahy_A07g034598</name>
</gene>
<organism evidence="2 3">
    <name type="scientific">Arachis hypogaea</name>
    <name type="common">Peanut</name>
    <dbReference type="NCBI Taxonomy" id="3818"/>
    <lineage>
        <taxon>Eukaryota</taxon>
        <taxon>Viridiplantae</taxon>
        <taxon>Streptophyta</taxon>
        <taxon>Embryophyta</taxon>
        <taxon>Tracheophyta</taxon>
        <taxon>Spermatophyta</taxon>
        <taxon>Magnoliopsida</taxon>
        <taxon>eudicotyledons</taxon>
        <taxon>Gunneridae</taxon>
        <taxon>Pentapetalae</taxon>
        <taxon>rosids</taxon>
        <taxon>fabids</taxon>
        <taxon>Fabales</taxon>
        <taxon>Fabaceae</taxon>
        <taxon>Papilionoideae</taxon>
        <taxon>50 kb inversion clade</taxon>
        <taxon>dalbergioids sensu lato</taxon>
        <taxon>Dalbergieae</taxon>
        <taxon>Pterocarpus clade</taxon>
        <taxon>Arachis</taxon>
    </lineage>
</organism>
<dbReference type="Proteomes" id="UP000289738">
    <property type="component" value="Chromosome A07"/>
</dbReference>
<evidence type="ECO:0000313" key="2">
    <source>
        <dbReference type="EMBL" id="RYR48563.1"/>
    </source>
</evidence>
<dbReference type="EMBL" id="SDMP01000007">
    <property type="protein sequence ID" value="RYR48563.1"/>
    <property type="molecule type" value="Genomic_DNA"/>
</dbReference>
<name>A0A445CCI4_ARAHY</name>
<reference evidence="2 3" key="1">
    <citation type="submission" date="2019-01" db="EMBL/GenBank/DDBJ databases">
        <title>Sequencing of cultivated peanut Arachis hypogaea provides insights into genome evolution and oil improvement.</title>
        <authorList>
            <person name="Chen X."/>
        </authorList>
    </citation>
    <scope>NUCLEOTIDE SEQUENCE [LARGE SCALE GENOMIC DNA]</scope>
    <source>
        <strain evidence="3">cv. Fuhuasheng</strain>
        <tissue evidence="2">Leaves</tissue>
    </source>
</reference>
<sequence>MVDNEIIMDTDINEVIEQGGKKCGKKLFTSIVKTTKNDQAAMEEEESKNDEEIVIRKLLYVLYNFVIEKSIKRDYKRVVESLIVKLMGRKFFLMPMKKRLTNLWDKMKSIKVIDLGCEFFLVRFFSSKDLGFSLTENFWKILEYYLLLPGLNFQDLLLSIKIRSFQKRLVTSLEEH</sequence>